<comment type="subcellular location">
    <subcellularLocation>
        <location evidence="1">Mitochondrion inner membrane</location>
        <topology evidence="1">Multi-pass membrane protein</topology>
    </subcellularLocation>
</comment>
<evidence type="ECO:0000256" key="5">
    <source>
        <dbReference type="ARBA" id="ARBA00022660"/>
    </source>
</evidence>
<feature type="domain" description="NADH-Ubiquinone oxidoreductase (complex I) chain 5 N-terminal" evidence="18">
    <location>
        <begin position="51"/>
        <end position="94"/>
    </location>
</feature>
<feature type="transmembrane region" description="Helical" evidence="16">
    <location>
        <begin position="426"/>
        <end position="446"/>
    </location>
</feature>
<evidence type="ECO:0000256" key="12">
    <source>
        <dbReference type="ARBA" id="ARBA00023075"/>
    </source>
</evidence>
<dbReference type="GO" id="GO:0042773">
    <property type="term" value="P:ATP synthesis coupled electron transport"/>
    <property type="evidence" value="ECO:0007669"/>
    <property type="project" value="InterPro"/>
</dbReference>
<reference evidence="20" key="1">
    <citation type="journal article" date="2019" name="Heredity">
        <title>Mesozoic mitogenome rearrangements and freshwater mussel (Bivalvia: Unionoidea) macroevolution.</title>
        <authorList>
            <person name="Froufe E."/>
            <person name="Bolotov I."/>
            <person name="Aldridge D.C."/>
            <person name="Bogan A.E."/>
            <person name="Breton S."/>
            <person name="Gan H.M."/>
            <person name="Kovitvadhi U."/>
            <person name="Kovitvadhi S."/>
            <person name="Riccardi N."/>
            <person name="Secci-Petretto G."/>
            <person name="Sousa R."/>
            <person name="Teixeira A."/>
            <person name="Varandas S."/>
            <person name="Zanatta D."/>
            <person name="Zieritz A."/>
            <person name="Fonseca M.M."/>
            <person name="Lopes-Lima M."/>
        </authorList>
    </citation>
    <scope>NUCLEOTIDE SEQUENCE</scope>
    <source>
        <tissue evidence="20">Gonad tissue</tissue>
    </source>
</reference>
<keyword evidence="8" id="KW-1278">Translocase</keyword>
<evidence type="ECO:0000256" key="4">
    <source>
        <dbReference type="ARBA" id="ARBA00022448"/>
    </source>
</evidence>
<organism evidence="20">
    <name type="scientific">Chamberlainia hainesiana</name>
    <dbReference type="NCBI Taxonomy" id="1264661"/>
    <lineage>
        <taxon>Eukaryota</taxon>
        <taxon>Metazoa</taxon>
        <taxon>Spiralia</taxon>
        <taxon>Lophotrochozoa</taxon>
        <taxon>Mollusca</taxon>
        <taxon>Bivalvia</taxon>
        <taxon>Autobranchia</taxon>
        <taxon>Heteroconchia</taxon>
        <taxon>Palaeoheterodonta</taxon>
        <taxon>Unionida</taxon>
        <taxon>Unionoidea</taxon>
        <taxon>Unionidae</taxon>
        <taxon>Gonideinae</taxon>
        <taxon>Chamberlainia</taxon>
    </lineage>
</organism>
<feature type="transmembrane region" description="Helical" evidence="16">
    <location>
        <begin position="161"/>
        <end position="178"/>
    </location>
</feature>
<evidence type="ECO:0000256" key="13">
    <source>
        <dbReference type="ARBA" id="ARBA00023128"/>
    </source>
</evidence>
<proteinExistence type="inferred from homology"/>
<evidence type="ECO:0000256" key="3">
    <source>
        <dbReference type="ARBA" id="ARBA00021096"/>
    </source>
</evidence>
<evidence type="ECO:0000313" key="20">
    <source>
        <dbReference type="EMBL" id="QDH07369.1"/>
    </source>
</evidence>
<evidence type="ECO:0000256" key="2">
    <source>
        <dbReference type="ARBA" id="ARBA00012944"/>
    </source>
</evidence>
<dbReference type="InterPro" id="IPR003945">
    <property type="entry name" value="NU5C-like"/>
</dbReference>
<feature type="transmembrane region" description="Helical" evidence="16">
    <location>
        <begin position="56"/>
        <end position="86"/>
    </location>
</feature>
<evidence type="ECO:0000256" key="16">
    <source>
        <dbReference type="RuleBase" id="RU003404"/>
    </source>
</evidence>
<geneLocation type="mitochondrion" evidence="20"/>
<keyword evidence="10 16" id="KW-1133">Transmembrane helix</keyword>
<dbReference type="Pfam" id="PF00361">
    <property type="entry name" value="Proton_antipo_M"/>
    <property type="match status" value="1"/>
</dbReference>
<dbReference type="EC" id="7.1.1.2" evidence="2 16"/>
<dbReference type="InterPro" id="IPR001750">
    <property type="entry name" value="ND/Mrp_TM"/>
</dbReference>
<dbReference type="InterPro" id="IPR001516">
    <property type="entry name" value="Proton_antipo_N"/>
</dbReference>
<keyword evidence="12 16" id="KW-0830">Ubiquinone</keyword>
<evidence type="ECO:0000259" key="17">
    <source>
        <dbReference type="Pfam" id="PF00361"/>
    </source>
</evidence>
<evidence type="ECO:0000256" key="1">
    <source>
        <dbReference type="ARBA" id="ARBA00004448"/>
    </source>
</evidence>
<feature type="transmembrane region" description="Helical" evidence="16">
    <location>
        <begin position="348"/>
        <end position="367"/>
    </location>
</feature>
<dbReference type="InterPro" id="IPR010934">
    <property type="entry name" value="NADH_DH_su5_C"/>
</dbReference>
<protein>
    <recommendedName>
        <fullName evidence="3 16">NADH-ubiquinone oxidoreductase chain 5</fullName>
        <ecNumber evidence="2 16">7.1.1.2</ecNumber>
    </recommendedName>
</protein>
<dbReference type="GO" id="GO:0003954">
    <property type="term" value="F:NADH dehydrogenase activity"/>
    <property type="evidence" value="ECO:0007669"/>
    <property type="project" value="TreeGrafter"/>
</dbReference>
<dbReference type="PANTHER" id="PTHR42829:SF2">
    <property type="entry name" value="NADH-UBIQUINONE OXIDOREDUCTASE CHAIN 5"/>
    <property type="match status" value="1"/>
</dbReference>
<evidence type="ECO:0000256" key="9">
    <source>
        <dbReference type="ARBA" id="ARBA00022982"/>
    </source>
</evidence>
<dbReference type="GO" id="GO:0015990">
    <property type="term" value="P:electron transport coupled proton transport"/>
    <property type="evidence" value="ECO:0007669"/>
    <property type="project" value="TreeGrafter"/>
</dbReference>
<keyword evidence="9" id="KW-0249">Electron transport</keyword>
<name>A0A513X0C0_9BIVA</name>
<dbReference type="Pfam" id="PF06455">
    <property type="entry name" value="NADH5_C"/>
    <property type="match status" value="1"/>
</dbReference>
<dbReference type="PANTHER" id="PTHR42829">
    <property type="entry name" value="NADH-UBIQUINONE OXIDOREDUCTASE CHAIN 5"/>
    <property type="match status" value="1"/>
</dbReference>
<feature type="transmembrane region" description="Helical" evidence="16">
    <location>
        <begin position="458"/>
        <end position="483"/>
    </location>
</feature>
<feature type="transmembrane region" description="Helical" evidence="16">
    <location>
        <begin position="504"/>
        <end position="523"/>
    </location>
</feature>
<dbReference type="AlphaFoldDB" id="A0A513X0C0"/>
<evidence type="ECO:0000259" key="18">
    <source>
        <dbReference type="Pfam" id="PF00662"/>
    </source>
</evidence>
<evidence type="ECO:0000259" key="19">
    <source>
        <dbReference type="Pfam" id="PF06455"/>
    </source>
</evidence>
<dbReference type="PRINTS" id="PR01434">
    <property type="entry name" value="NADHDHGNASE5"/>
</dbReference>
<keyword evidence="11 16" id="KW-0520">NAD</keyword>
<feature type="transmembrane region" description="Helical" evidence="16">
    <location>
        <begin position="120"/>
        <end position="140"/>
    </location>
</feature>
<evidence type="ECO:0000256" key="6">
    <source>
        <dbReference type="ARBA" id="ARBA00022692"/>
    </source>
</evidence>
<sequence length="608" mass="66362">MMMDSCENKKVVTRLFLVYGWFFLFGSFLLLTVYLSGLVSDGGFLIDWEFLSACGFSFSLLILLDCSGIMFSFVVWFVSGCVFLFSVSYMEGDKLGQLFGHLVASFVVSMNILILVPYLIFVLLGWDLLGIISFLLVIYYQNKSSIGAGMLTILVNRIGDVFLILSVGLSSWLGGSWGCGTSEISGYCGVMVVVLLIGASLTKSAQMPFSVWLPAAMAAPTPVSALVHSSTLVTVGVYFMFRYYAAMVSGCDIFPLVSKLSCLTMMMASLGAYYEVDIKKLVALSTLSHLSFMVYVLGAGFPALGLFHLLVHALTKSLLFLCVGHYMHLASCAQDMRQMSGMGWGGSVLQASCVILSFMSLCGFPYLGGFYSKDAILEGCVSSCVSFVEVICLVGSAMISSFYSVKVLLCVFSEVSGHSLKMCDNGGWFVSAPIVLLAFGSVVFGYVVQQILVDQYEIFMVGSLAKAFLFVFVNLSGLVAFFNELWKSSSLFWKYLYLESGARVMSFVMFFFGSLGFLRMLGFKVPSLWFRYGVSVAETLESGWMEVIGGSGVSKCLIVSTAGVSVLSGISILTILRFSLIFLAFFVLLCVYLSYSCFKDELTFGDLG</sequence>
<gene>
    <name evidence="20" type="primary">nad5</name>
</gene>
<feature type="domain" description="NADH:quinone oxidoreductase/Mrp antiporter transmembrane" evidence="17">
    <location>
        <begin position="119"/>
        <end position="397"/>
    </location>
</feature>
<keyword evidence="5" id="KW-0679">Respiratory chain</keyword>
<feature type="transmembrane region" description="Helical" evidence="16">
    <location>
        <begin position="184"/>
        <end position="202"/>
    </location>
</feature>
<feature type="domain" description="NADH dehydrogenase subunit 5 C-terminal" evidence="19">
    <location>
        <begin position="403"/>
        <end position="589"/>
    </location>
</feature>
<keyword evidence="4 16" id="KW-0813">Transport</keyword>
<feature type="transmembrane region" description="Helical" evidence="16">
    <location>
        <begin position="387"/>
        <end position="405"/>
    </location>
</feature>
<evidence type="ECO:0000256" key="15">
    <source>
        <dbReference type="ARBA" id="ARBA00049551"/>
    </source>
</evidence>
<dbReference type="GO" id="GO:0005743">
    <property type="term" value="C:mitochondrial inner membrane"/>
    <property type="evidence" value="ECO:0007669"/>
    <property type="project" value="UniProtKB-SubCell"/>
</dbReference>
<keyword evidence="7" id="KW-0999">Mitochondrion inner membrane</keyword>
<evidence type="ECO:0000256" key="11">
    <source>
        <dbReference type="ARBA" id="ARBA00023027"/>
    </source>
</evidence>
<keyword evidence="13 16" id="KW-0496">Mitochondrion</keyword>
<evidence type="ECO:0000256" key="8">
    <source>
        <dbReference type="ARBA" id="ARBA00022967"/>
    </source>
</evidence>
<dbReference type="Pfam" id="PF00662">
    <property type="entry name" value="Proton_antipo_N"/>
    <property type="match status" value="1"/>
</dbReference>
<feature type="transmembrane region" description="Helical" evidence="16">
    <location>
        <begin position="12"/>
        <end position="36"/>
    </location>
</feature>
<keyword evidence="14 16" id="KW-0472">Membrane</keyword>
<feature type="transmembrane region" description="Helical" evidence="16">
    <location>
        <begin position="281"/>
        <end position="301"/>
    </location>
</feature>
<dbReference type="EMBL" id="MK994771">
    <property type="protein sequence ID" value="QDH07369.1"/>
    <property type="molecule type" value="Genomic_DNA"/>
</dbReference>
<keyword evidence="6 16" id="KW-0812">Transmembrane</keyword>
<evidence type="ECO:0000256" key="14">
    <source>
        <dbReference type="ARBA" id="ARBA00023136"/>
    </source>
</evidence>
<evidence type="ECO:0000256" key="7">
    <source>
        <dbReference type="ARBA" id="ARBA00022792"/>
    </source>
</evidence>
<comment type="function">
    <text evidence="16">Core subunit of the mitochondrial membrane respiratory chain NADH dehydrogenase (Complex I) which catalyzes electron transfer from NADH through the respiratory chain, using ubiquinone as an electron acceptor. Essential for the catalytic activity and assembly of complex I.</text>
</comment>
<feature type="transmembrane region" description="Helical" evidence="16">
    <location>
        <begin position="253"/>
        <end position="274"/>
    </location>
</feature>
<feature type="transmembrane region" description="Helical" evidence="16">
    <location>
        <begin position="574"/>
        <end position="595"/>
    </location>
</feature>
<feature type="transmembrane region" description="Helical" evidence="16">
    <location>
        <begin position="223"/>
        <end position="241"/>
    </location>
</feature>
<dbReference type="GO" id="GO:0008137">
    <property type="term" value="F:NADH dehydrogenase (ubiquinone) activity"/>
    <property type="evidence" value="ECO:0007669"/>
    <property type="project" value="UniProtKB-EC"/>
</dbReference>
<comment type="catalytic activity">
    <reaction evidence="15 16">
        <text>a ubiquinone + NADH + 5 H(+)(in) = a ubiquinol + NAD(+) + 4 H(+)(out)</text>
        <dbReference type="Rhea" id="RHEA:29091"/>
        <dbReference type="Rhea" id="RHEA-COMP:9565"/>
        <dbReference type="Rhea" id="RHEA-COMP:9566"/>
        <dbReference type="ChEBI" id="CHEBI:15378"/>
        <dbReference type="ChEBI" id="CHEBI:16389"/>
        <dbReference type="ChEBI" id="CHEBI:17976"/>
        <dbReference type="ChEBI" id="CHEBI:57540"/>
        <dbReference type="ChEBI" id="CHEBI:57945"/>
        <dbReference type="EC" id="7.1.1.2"/>
    </reaction>
</comment>
<accession>A0A513X0C0</accession>
<evidence type="ECO:0000256" key="10">
    <source>
        <dbReference type="ARBA" id="ARBA00022989"/>
    </source>
</evidence>
<comment type="similarity">
    <text evidence="16">Belongs to the complex I subunit 5 family.</text>
</comment>